<evidence type="ECO:0000313" key="1">
    <source>
        <dbReference type="EMBL" id="KAF3494999.1"/>
    </source>
</evidence>
<evidence type="ECO:0000313" key="2">
    <source>
        <dbReference type="Proteomes" id="UP000266723"/>
    </source>
</evidence>
<sequence>MGITSATRCGLTSYQWHWKANRKIYIVSKDGLNLTALPWEYRSQDARIFKHVSGSADSRACRVFDPARQSAELDWFSSANGRAGRVFDPAWPSTELDWFSLVDGRAGRVVDPARPSTELDWFSLADGRAGRVVDPAQPSAEQVAWSIQLGGWQNRLNQTMGRSSSIANHLICQCSSAPQKVQTNELDCLFGSVIHFSRVFCSGTFVERQDLGLITALGGAMTSSTYVSRIVFDLISSRFKVRDMFSAYVTCLSKDQEDVGSRLKQEEIIPKPATSNPLKLEDVSVQAHEEQITYEEKEGGLKERWQGRSIGCTNQASKSENPYGGRSYGFSKLEVPLPVQLRVSALRGGFQPNHEAAFFIINHGLQSYRWKPGDHIRHPEDTSHNPGEPYMISPFTIHQQT</sequence>
<accession>A0ABQ7ABE0</accession>
<comment type="caution">
    <text evidence="1">The sequence shown here is derived from an EMBL/GenBank/DDBJ whole genome shotgun (WGS) entry which is preliminary data.</text>
</comment>
<organism evidence="1 2">
    <name type="scientific">Brassica cretica</name>
    <name type="common">Mustard</name>
    <dbReference type="NCBI Taxonomy" id="69181"/>
    <lineage>
        <taxon>Eukaryota</taxon>
        <taxon>Viridiplantae</taxon>
        <taxon>Streptophyta</taxon>
        <taxon>Embryophyta</taxon>
        <taxon>Tracheophyta</taxon>
        <taxon>Spermatophyta</taxon>
        <taxon>Magnoliopsida</taxon>
        <taxon>eudicotyledons</taxon>
        <taxon>Gunneridae</taxon>
        <taxon>Pentapetalae</taxon>
        <taxon>rosids</taxon>
        <taxon>malvids</taxon>
        <taxon>Brassicales</taxon>
        <taxon>Brassicaceae</taxon>
        <taxon>Brassiceae</taxon>
        <taxon>Brassica</taxon>
    </lineage>
</organism>
<gene>
    <name evidence="1" type="ORF">DY000_02052928</name>
</gene>
<dbReference type="Proteomes" id="UP000266723">
    <property type="component" value="Unassembled WGS sequence"/>
</dbReference>
<reference evidence="1 2" key="1">
    <citation type="journal article" date="2020" name="BMC Genomics">
        <title>Intraspecific diversification of the crop wild relative Brassica cretica Lam. using demographic model selection.</title>
        <authorList>
            <person name="Kioukis A."/>
            <person name="Michalopoulou V.A."/>
            <person name="Briers L."/>
            <person name="Pirintsos S."/>
            <person name="Studholme D.J."/>
            <person name="Pavlidis P."/>
            <person name="Sarris P.F."/>
        </authorList>
    </citation>
    <scope>NUCLEOTIDE SEQUENCE [LARGE SCALE GENOMIC DNA]</scope>
    <source>
        <strain evidence="2">cv. PFS-1207/04</strain>
    </source>
</reference>
<name>A0ABQ7ABE0_BRACR</name>
<keyword evidence="2" id="KW-1185">Reference proteome</keyword>
<protein>
    <submittedName>
        <fullName evidence="1">Uncharacterized protein</fullName>
    </submittedName>
</protein>
<dbReference type="EMBL" id="QGKV02002055">
    <property type="protein sequence ID" value="KAF3494999.1"/>
    <property type="molecule type" value="Genomic_DNA"/>
</dbReference>
<proteinExistence type="predicted"/>